<reference evidence="2 3" key="1">
    <citation type="journal article" date="2022" name="Nat. Genet.">
        <title>Improved pea reference genome and pan-genome highlight genomic features and evolutionary characteristics.</title>
        <authorList>
            <person name="Yang T."/>
            <person name="Liu R."/>
            <person name="Luo Y."/>
            <person name="Hu S."/>
            <person name="Wang D."/>
            <person name="Wang C."/>
            <person name="Pandey M.K."/>
            <person name="Ge S."/>
            <person name="Xu Q."/>
            <person name="Li N."/>
            <person name="Li G."/>
            <person name="Huang Y."/>
            <person name="Saxena R.K."/>
            <person name="Ji Y."/>
            <person name="Li M."/>
            <person name="Yan X."/>
            <person name="He Y."/>
            <person name="Liu Y."/>
            <person name="Wang X."/>
            <person name="Xiang C."/>
            <person name="Varshney R.K."/>
            <person name="Ding H."/>
            <person name="Gao S."/>
            <person name="Zong X."/>
        </authorList>
    </citation>
    <scope>NUCLEOTIDE SEQUENCE [LARGE SCALE GENOMIC DNA]</scope>
    <source>
        <strain evidence="2 3">cv. Zhongwan 6</strain>
    </source>
</reference>
<evidence type="ECO:0008006" key="4">
    <source>
        <dbReference type="Google" id="ProtNLM"/>
    </source>
</evidence>
<comment type="caution">
    <text evidence="2">The sequence shown here is derived from an EMBL/GenBank/DDBJ whole genome shotgun (WGS) entry which is preliminary data.</text>
</comment>
<evidence type="ECO:0000313" key="2">
    <source>
        <dbReference type="EMBL" id="KAI5413513.1"/>
    </source>
</evidence>
<accession>A0A9D5ALP3</accession>
<organism evidence="2 3">
    <name type="scientific">Pisum sativum</name>
    <name type="common">Garden pea</name>
    <name type="synonym">Lathyrus oleraceus</name>
    <dbReference type="NCBI Taxonomy" id="3888"/>
    <lineage>
        <taxon>Eukaryota</taxon>
        <taxon>Viridiplantae</taxon>
        <taxon>Streptophyta</taxon>
        <taxon>Embryophyta</taxon>
        <taxon>Tracheophyta</taxon>
        <taxon>Spermatophyta</taxon>
        <taxon>Magnoliopsida</taxon>
        <taxon>eudicotyledons</taxon>
        <taxon>Gunneridae</taxon>
        <taxon>Pentapetalae</taxon>
        <taxon>rosids</taxon>
        <taxon>fabids</taxon>
        <taxon>Fabales</taxon>
        <taxon>Fabaceae</taxon>
        <taxon>Papilionoideae</taxon>
        <taxon>50 kb inversion clade</taxon>
        <taxon>NPAAA clade</taxon>
        <taxon>Hologalegina</taxon>
        <taxon>IRL clade</taxon>
        <taxon>Fabeae</taxon>
        <taxon>Lathyrus</taxon>
    </lineage>
</organism>
<dbReference type="EMBL" id="JAMSHJ010000005">
    <property type="protein sequence ID" value="KAI5413513.1"/>
    <property type="molecule type" value="Genomic_DNA"/>
</dbReference>
<dbReference type="PANTHER" id="PTHR32108">
    <property type="entry name" value="DNA-DIRECTED RNA POLYMERASE SUBUNIT ALPHA"/>
    <property type="match status" value="1"/>
</dbReference>
<feature type="region of interest" description="Disordered" evidence="1">
    <location>
        <begin position="1"/>
        <end position="58"/>
    </location>
</feature>
<dbReference type="Gramene" id="Psat05G0790800-T1">
    <property type="protein sequence ID" value="KAI5413513.1"/>
    <property type="gene ID" value="KIW84_057908"/>
</dbReference>
<sequence length="140" mass="16163">MSREEVSSSKKYSNSFSKKKDSEANAVSVGRQRRPQIRRSQPPRQHHHQNLLQPRNPPQILEPLPWWYKPEPHCAFHQGSPEHDIEKCYPFKYEVQKLVKSGMVSFEDRAPNVKANPLPAHGSSSVNMVDDCPGEFRVFD</sequence>
<name>A0A9D5ALP3_PEA</name>
<evidence type="ECO:0000313" key="3">
    <source>
        <dbReference type="Proteomes" id="UP001058974"/>
    </source>
</evidence>
<dbReference type="Proteomes" id="UP001058974">
    <property type="component" value="Chromosome 5"/>
</dbReference>
<dbReference type="AlphaFoldDB" id="A0A9D5ALP3"/>
<evidence type="ECO:0000256" key="1">
    <source>
        <dbReference type="SAM" id="MobiDB-lite"/>
    </source>
</evidence>
<gene>
    <name evidence="2" type="ORF">KIW84_057908</name>
</gene>
<proteinExistence type="predicted"/>
<keyword evidence="3" id="KW-1185">Reference proteome</keyword>
<protein>
    <recommendedName>
        <fullName evidence="4">Gag-pol polyprotein</fullName>
    </recommendedName>
</protein>